<feature type="domain" description="Histidine kinase/HSP90-like ATPase" evidence="12">
    <location>
        <begin position="21"/>
        <end position="177"/>
    </location>
</feature>
<reference evidence="13 14" key="1">
    <citation type="submission" date="2006-02" db="EMBL/GenBank/DDBJ databases">
        <authorList>
            <person name="Pinhassi J."/>
            <person name="Pedros-Alio C."/>
            <person name="Ferriera S."/>
            <person name="Johnson J."/>
            <person name="Kravitz S."/>
            <person name="Halpern A."/>
            <person name="Remington K."/>
            <person name="Beeson K."/>
            <person name="Tran B."/>
            <person name="Rogers Y.-H."/>
            <person name="Friedman R."/>
            <person name="Venter J.C."/>
        </authorList>
    </citation>
    <scope>NUCLEOTIDE SEQUENCE [LARGE SCALE GENOMIC DNA]</scope>
    <source>
        <strain evidence="13 14">MED297</strain>
    </source>
</reference>
<dbReference type="InterPro" id="IPR036890">
    <property type="entry name" value="HATPase_C_sf"/>
</dbReference>
<dbReference type="EMBL" id="AAOE01000008">
    <property type="protein sequence ID" value="EAR09644.1"/>
    <property type="molecule type" value="Genomic_DNA"/>
</dbReference>
<organism evidence="13 14">
    <name type="scientific">Reinekea blandensis MED297</name>
    <dbReference type="NCBI Taxonomy" id="314283"/>
    <lineage>
        <taxon>Bacteria</taxon>
        <taxon>Pseudomonadati</taxon>
        <taxon>Pseudomonadota</taxon>
        <taxon>Gammaproteobacteria</taxon>
        <taxon>Oceanospirillales</taxon>
        <taxon>Saccharospirillaceae</taxon>
        <taxon>Reinekea</taxon>
    </lineage>
</organism>
<feature type="binding site" evidence="11">
    <location>
        <position position="32"/>
    </location>
    <ligand>
        <name>ATP</name>
        <dbReference type="ChEBI" id="CHEBI:30616"/>
    </ligand>
</feature>
<evidence type="ECO:0000256" key="7">
    <source>
        <dbReference type="ARBA" id="ARBA00023186"/>
    </source>
</evidence>
<evidence type="ECO:0000256" key="1">
    <source>
        <dbReference type="ARBA" id="ARBA00004496"/>
    </source>
</evidence>
<dbReference type="STRING" id="314283.MED297_15834"/>
<feature type="binding site" evidence="11">
    <location>
        <position position="335"/>
    </location>
    <ligand>
        <name>ATP</name>
        <dbReference type="ChEBI" id="CHEBI:30616"/>
    </ligand>
</feature>
<protein>
    <recommendedName>
        <fullName evidence="9 10">Chaperone protein HtpG</fullName>
    </recommendedName>
    <alternativeName>
        <fullName evidence="10">Heat shock protein HtpG</fullName>
    </alternativeName>
    <alternativeName>
        <fullName evidence="10">High temperature protein G</fullName>
    </alternativeName>
</protein>
<keyword evidence="4 10" id="KW-0547">Nucleotide-binding</keyword>
<comment type="similarity">
    <text evidence="2 10">Belongs to the heat shock protein 90 family.</text>
</comment>
<name>A4BDN5_9GAMM</name>
<dbReference type="InterPro" id="IPR020568">
    <property type="entry name" value="Ribosomal_Su5_D2-typ_SF"/>
</dbReference>
<dbReference type="PIRSF" id="PIRSF002583">
    <property type="entry name" value="Hsp90"/>
    <property type="match status" value="1"/>
</dbReference>
<comment type="function">
    <text evidence="8 10">Molecular chaperone. Has ATPase activity.</text>
</comment>
<evidence type="ECO:0000256" key="9">
    <source>
        <dbReference type="ARBA" id="ARBA00070675"/>
    </source>
</evidence>
<feature type="region of interest" description="C" evidence="10">
    <location>
        <begin position="553"/>
        <end position="627"/>
    </location>
</feature>
<dbReference type="NCBIfam" id="NF003555">
    <property type="entry name" value="PRK05218.1"/>
    <property type="match status" value="1"/>
</dbReference>
<dbReference type="Gene3D" id="3.30.565.10">
    <property type="entry name" value="Histidine kinase-like ATPase, C-terminal domain"/>
    <property type="match status" value="1"/>
</dbReference>
<evidence type="ECO:0000256" key="3">
    <source>
        <dbReference type="ARBA" id="ARBA00022490"/>
    </source>
</evidence>
<gene>
    <name evidence="10" type="primary">htpG</name>
    <name evidence="13" type="ORF">MED297_15834</name>
</gene>
<dbReference type="GO" id="GO:0016887">
    <property type="term" value="F:ATP hydrolysis activity"/>
    <property type="evidence" value="ECO:0007669"/>
    <property type="project" value="InterPro"/>
</dbReference>
<keyword evidence="7 10" id="KW-0143">Chaperone</keyword>
<comment type="caution">
    <text evidence="13">The sequence shown here is derived from an EMBL/GenBank/DDBJ whole genome shotgun (WGS) entry which is preliminary data.</text>
</comment>
<dbReference type="Proteomes" id="UP000005953">
    <property type="component" value="Unassembled WGS sequence"/>
</dbReference>
<dbReference type="GO" id="GO:0051082">
    <property type="term" value="F:unfolded protein binding"/>
    <property type="evidence" value="ECO:0007669"/>
    <property type="project" value="UniProtKB-UniRule"/>
</dbReference>
<dbReference type="PANTHER" id="PTHR11528">
    <property type="entry name" value="HEAT SHOCK PROTEIN 90 FAMILY MEMBER"/>
    <property type="match status" value="1"/>
</dbReference>
<comment type="caution">
    <text evidence="10">Lacks conserved residue(s) required for the propagation of feature annotation.</text>
</comment>
<evidence type="ECO:0000256" key="10">
    <source>
        <dbReference type="HAMAP-Rule" id="MF_00505"/>
    </source>
</evidence>
<dbReference type="Gene3D" id="3.30.230.80">
    <property type="match status" value="1"/>
</dbReference>
<dbReference type="InterPro" id="IPR001404">
    <property type="entry name" value="Hsp90_fam"/>
</dbReference>
<evidence type="ECO:0000259" key="12">
    <source>
        <dbReference type="SMART" id="SM00387"/>
    </source>
</evidence>
<feature type="binding site" evidence="11">
    <location>
        <position position="86"/>
    </location>
    <ligand>
        <name>ATP</name>
        <dbReference type="ChEBI" id="CHEBI:30616"/>
    </ligand>
</feature>
<dbReference type="InterPro" id="IPR003594">
    <property type="entry name" value="HATPase_dom"/>
</dbReference>
<evidence type="ECO:0000256" key="6">
    <source>
        <dbReference type="ARBA" id="ARBA00023016"/>
    </source>
</evidence>
<dbReference type="AlphaFoldDB" id="A4BDN5"/>
<dbReference type="SUPFAM" id="SSF54211">
    <property type="entry name" value="Ribosomal protein S5 domain 2-like"/>
    <property type="match status" value="1"/>
</dbReference>
<dbReference type="Pfam" id="PF13589">
    <property type="entry name" value="HATPase_c_3"/>
    <property type="match status" value="1"/>
</dbReference>
<evidence type="ECO:0000313" key="14">
    <source>
        <dbReference type="Proteomes" id="UP000005953"/>
    </source>
</evidence>
<dbReference type="GO" id="GO:0140662">
    <property type="term" value="F:ATP-dependent protein folding chaperone"/>
    <property type="evidence" value="ECO:0007669"/>
    <property type="project" value="InterPro"/>
</dbReference>
<dbReference type="Pfam" id="PF00183">
    <property type="entry name" value="HSP90"/>
    <property type="match status" value="1"/>
</dbReference>
<dbReference type="PRINTS" id="PR00775">
    <property type="entry name" value="HEATSHOCK90"/>
</dbReference>
<accession>A4BDN5</accession>
<dbReference type="PROSITE" id="PS00298">
    <property type="entry name" value="HSP90"/>
    <property type="match status" value="1"/>
</dbReference>
<sequence length="627" mass="71155">MSFQTEVKQLLHLMIHSLYSNKEIFLRELVSNASDACDKLRFQALKDDALADGQELRVRISADKEANTITIEDNGIGMSRDDVINNLGTIAKSGTAEFLQSLTGDERKDSQLIGQFGVGFYSSFIVAKAVDVYTRKAGLPAAEGVHWHSAGEGEFDIEPIEKEDTGTRIVLHLKAEESEFADTWRLRNLIKKYSDHISVPVQMLQEAPAQESEEDKEETAPDWENVNSAKALWTRPKSEISDEEYQELYHHISHDFGDPLTWSHNKVEGKLDYTSLLYIPKKAPFDLWNRDRVRGLKLYVNRVFIMDDVEQFLPLYLRFVKGIVDSNDLPLNVSREILQSDSTIESIKTAMVKRVLDMLDKLAKKKPDEYQGFWEEFGQVLKEGPAEDFANKEKIAKLLRFATSHTGDAKQDVSLADYIGRMKDGQEKIYYVCADNHQTAKNSPHLEVFRKKGIEVLLLSDRIDEWLMGYLQEFDGKALVDVARGGLDLGDIDTEEEKQAQEKANDEHKDLLERVKSLFADEVEDVRMTHRLVESPACVVVGDNDMGAQMRRIMEAAGQEVPDSKPIFELNPDHPLVTRLESETNEERFADLANILLEQARLAEGSSLHDASGFVARLNKLLLEMMD</sequence>
<comment type="subcellular location">
    <subcellularLocation>
        <location evidence="1 10">Cytoplasm</location>
    </subcellularLocation>
</comment>
<evidence type="ECO:0000256" key="4">
    <source>
        <dbReference type="ARBA" id="ARBA00022741"/>
    </source>
</evidence>
<feature type="binding site" evidence="11">
    <location>
        <position position="28"/>
    </location>
    <ligand>
        <name>ATP</name>
        <dbReference type="ChEBI" id="CHEBI:30616"/>
    </ligand>
</feature>
<dbReference type="CDD" id="cd16927">
    <property type="entry name" value="HATPase_Hsp90-like"/>
    <property type="match status" value="1"/>
</dbReference>
<dbReference type="GO" id="GO:0005737">
    <property type="term" value="C:cytoplasm"/>
    <property type="evidence" value="ECO:0007669"/>
    <property type="project" value="UniProtKB-SubCell"/>
</dbReference>
<keyword evidence="14" id="KW-1185">Reference proteome</keyword>
<keyword evidence="5 10" id="KW-0067">ATP-binding</keyword>
<evidence type="ECO:0000313" key="13">
    <source>
        <dbReference type="EMBL" id="EAR09644.1"/>
    </source>
</evidence>
<feature type="binding site" evidence="11">
    <location>
        <begin position="115"/>
        <end position="120"/>
    </location>
    <ligand>
        <name>ATP</name>
        <dbReference type="ChEBI" id="CHEBI:30616"/>
    </ligand>
</feature>
<dbReference type="FunFam" id="3.30.230.80:FF:000002">
    <property type="entry name" value="Molecular chaperone HtpG"/>
    <property type="match status" value="1"/>
</dbReference>
<evidence type="ECO:0000256" key="5">
    <source>
        <dbReference type="ARBA" id="ARBA00022840"/>
    </source>
</evidence>
<dbReference type="FunFam" id="3.30.565.10:FF:000009">
    <property type="entry name" value="Molecular chaperone HtpG"/>
    <property type="match status" value="1"/>
</dbReference>
<feature type="binding site" evidence="11">
    <location>
        <begin position="93"/>
        <end position="94"/>
    </location>
    <ligand>
        <name>ATP</name>
        <dbReference type="ChEBI" id="CHEBI:30616"/>
    </ligand>
</feature>
<keyword evidence="3 10" id="KW-0963">Cytoplasm</keyword>
<evidence type="ECO:0000256" key="2">
    <source>
        <dbReference type="ARBA" id="ARBA00008239"/>
    </source>
</evidence>
<dbReference type="HAMAP" id="MF_00505">
    <property type="entry name" value="HSP90"/>
    <property type="match status" value="1"/>
</dbReference>
<evidence type="ECO:0000256" key="11">
    <source>
        <dbReference type="PIRSR" id="PIRSR002583-1"/>
    </source>
</evidence>
<dbReference type="SUPFAM" id="SSF55874">
    <property type="entry name" value="ATPase domain of HSP90 chaperone/DNA topoisomerase II/histidine kinase"/>
    <property type="match status" value="1"/>
</dbReference>
<feature type="binding site" evidence="11">
    <location>
        <position position="167"/>
    </location>
    <ligand>
        <name>ATP</name>
        <dbReference type="ChEBI" id="CHEBI:30616"/>
    </ligand>
</feature>
<dbReference type="HOGENOM" id="CLU_006684_3_0_6"/>
<dbReference type="SUPFAM" id="SSF110942">
    <property type="entry name" value="HSP90 C-terminal domain"/>
    <property type="match status" value="1"/>
</dbReference>
<dbReference type="SMART" id="SM00387">
    <property type="entry name" value="HATPase_c"/>
    <property type="match status" value="1"/>
</dbReference>
<feature type="binding site" evidence="11">
    <location>
        <position position="78"/>
    </location>
    <ligand>
        <name>ATP</name>
        <dbReference type="ChEBI" id="CHEBI:30616"/>
    </ligand>
</feature>
<dbReference type="GO" id="GO:0005524">
    <property type="term" value="F:ATP binding"/>
    <property type="evidence" value="ECO:0007669"/>
    <property type="project" value="UniProtKB-UniRule"/>
</dbReference>
<dbReference type="InterPro" id="IPR037196">
    <property type="entry name" value="HSP90_C"/>
</dbReference>
<keyword evidence="6 10" id="KW-0346">Stress response</keyword>
<comment type="subunit">
    <text evidence="10">Homodimer.</text>
</comment>
<feature type="region of interest" description="A; substrate-binding" evidence="10">
    <location>
        <begin position="1"/>
        <end position="335"/>
    </location>
</feature>
<dbReference type="InterPro" id="IPR019805">
    <property type="entry name" value="Heat_shock_protein_90_CS"/>
</dbReference>
<proteinExistence type="inferred from homology"/>
<dbReference type="RefSeq" id="WP_008043345.1">
    <property type="nucleotide sequence ID" value="NZ_CH724150.1"/>
</dbReference>
<dbReference type="InterPro" id="IPR020575">
    <property type="entry name" value="Hsp90_N"/>
</dbReference>
<evidence type="ECO:0000256" key="8">
    <source>
        <dbReference type="ARBA" id="ARBA00058590"/>
    </source>
</evidence>
<dbReference type="Gene3D" id="1.20.120.790">
    <property type="entry name" value="Heat shock protein 90, C-terminal domain"/>
    <property type="match status" value="1"/>
</dbReference>
<feature type="binding site" evidence="11">
    <location>
        <position position="73"/>
    </location>
    <ligand>
        <name>ATP</name>
        <dbReference type="ChEBI" id="CHEBI:30616"/>
    </ligand>
</feature>
<dbReference type="Gene3D" id="3.40.50.11260">
    <property type="match status" value="1"/>
</dbReference>
<feature type="binding site" evidence="11">
    <location>
        <position position="92"/>
    </location>
    <ligand>
        <name>ATP</name>
        <dbReference type="ChEBI" id="CHEBI:30616"/>
    </ligand>
</feature>